<feature type="transmembrane region" description="Helical" evidence="1">
    <location>
        <begin position="49"/>
        <end position="69"/>
    </location>
</feature>
<feature type="transmembrane region" description="Helical" evidence="1">
    <location>
        <begin position="153"/>
        <end position="172"/>
    </location>
</feature>
<sequence>MNKMKARAQAQFPTVLLTLISIIQALALELMWSKIVESEWLWNFDLQALIGWGMILVVFLGILQVWVMYSAMVMGFIWQPYLRDSIIPFIIGIQEFMLVTLIGEEFNTLWLYVLGSIFITGNWVSHSSFRRARQEPENDEFFGKMKPATLRDFWPVMSIVTVLIVFGIAIDVAQSQTWLPLVALIIANIILVFQIFMSRRLWRSIMGMNETSEDEEESA</sequence>
<accession>A0A2A4XJ50</accession>
<keyword evidence="1" id="KW-0472">Membrane</keyword>
<dbReference type="Proteomes" id="UP000218767">
    <property type="component" value="Unassembled WGS sequence"/>
</dbReference>
<proteinExistence type="predicted"/>
<dbReference type="EMBL" id="NVUL01000002">
    <property type="protein sequence ID" value="PCI82159.1"/>
    <property type="molecule type" value="Genomic_DNA"/>
</dbReference>
<feature type="transmembrane region" description="Helical" evidence="1">
    <location>
        <begin position="109"/>
        <end position="125"/>
    </location>
</feature>
<organism evidence="2 3">
    <name type="scientific">SAR86 cluster bacterium</name>
    <dbReference type="NCBI Taxonomy" id="2030880"/>
    <lineage>
        <taxon>Bacteria</taxon>
        <taxon>Pseudomonadati</taxon>
        <taxon>Pseudomonadota</taxon>
        <taxon>Gammaproteobacteria</taxon>
        <taxon>SAR86 cluster</taxon>
    </lineage>
</organism>
<evidence type="ECO:0000256" key="1">
    <source>
        <dbReference type="SAM" id="Phobius"/>
    </source>
</evidence>
<feature type="transmembrane region" description="Helical" evidence="1">
    <location>
        <begin position="81"/>
        <end position="103"/>
    </location>
</feature>
<keyword evidence="1" id="KW-0812">Transmembrane</keyword>
<comment type="caution">
    <text evidence="2">The sequence shown here is derived from an EMBL/GenBank/DDBJ whole genome shotgun (WGS) entry which is preliminary data.</text>
</comment>
<feature type="transmembrane region" description="Helical" evidence="1">
    <location>
        <begin position="178"/>
        <end position="197"/>
    </location>
</feature>
<evidence type="ECO:0000313" key="3">
    <source>
        <dbReference type="Proteomes" id="UP000218767"/>
    </source>
</evidence>
<keyword evidence="1" id="KW-1133">Transmembrane helix</keyword>
<reference evidence="3" key="1">
    <citation type="submission" date="2017-08" db="EMBL/GenBank/DDBJ databases">
        <title>A dynamic microbial community with high functional redundancy inhabits the cold, oxic subseafloor aquifer.</title>
        <authorList>
            <person name="Tully B.J."/>
            <person name="Wheat C.G."/>
            <person name="Glazer B.T."/>
            <person name="Huber J.A."/>
        </authorList>
    </citation>
    <scope>NUCLEOTIDE SEQUENCE [LARGE SCALE GENOMIC DNA]</scope>
</reference>
<name>A0A2A4XJ50_9GAMM</name>
<protein>
    <submittedName>
        <fullName evidence="2">Uncharacterized protein</fullName>
    </submittedName>
</protein>
<evidence type="ECO:0000313" key="2">
    <source>
        <dbReference type="EMBL" id="PCI82159.1"/>
    </source>
</evidence>
<dbReference type="AlphaFoldDB" id="A0A2A4XJ50"/>
<gene>
    <name evidence="2" type="ORF">COB20_00710</name>
</gene>